<gene>
    <name evidence="1" type="ORF">SAMN05444417_3023</name>
</gene>
<accession>A0A1M6GZN6</accession>
<keyword evidence="2" id="KW-1185">Reference proteome</keyword>
<proteinExistence type="predicted"/>
<sequence length="135" mass="14975">MSLNDLNDGLPDALQPLVDYIRTDHEYRAPVVCFVGTDQMVEVDPGEEIALEDEERFVEAILQANGLGLTGAVIFCRHPRAEDQLRMIVAGEDEFRFFRVPPMGPVLEDARPGFWALRPMAAEDRPEGGGTPGLH</sequence>
<dbReference type="OrthoDB" id="9770329at2"/>
<dbReference type="STRING" id="1447782.SAMN05444417_3023"/>
<dbReference type="RefSeq" id="WP_073332725.1">
    <property type="nucleotide sequence ID" value="NZ_FQYO01000005.1"/>
</dbReference>
<evidence type="ECO:0000313" key="1">
    <source>
        <dbReference type="EMBL" id="SHJ15421.1"/>
    </source>
</evidence>
<organism evidence="1 2">
    <name type="scientific">Wenxinia saemankumensis</name>
    <dbReference type="NCBI Taxonomy" id="1447782"/>
    <lineage>
        <taxon>Bacteria</taxon>
        <taxon>Pseudomonadati</taxon>
        <taxon>Pseudomonadota</taxon>
        <taxon>Alphaproteobacteria</taxon>
        <taxon>Rhodobacterales</taxon>
        <taxon>Roseobacteraceae</taxon>
        <taxon>Wenxinia</taxon>
    </lineage>
</organism>
<dbReference type="EMBL" id="FQYO01000005">
    <property type="protein sequence ID" value="SHJ15421.1"/>
    <property type="molecule type" value="Genomic_DNA"/>
</dbReference>
<name>A0A1M6GZN6_9RHOB</name>
<dbReference type="AlphaFoldDB" id="A0A1M6GZN6"/>
<protein>
    <submittedName>
        <fullName evidence="1">Uncharacterized protein</fullName>
    </submittedName>
</protein>
<evidence type="ECO:0000313" key="2">
    <source>
        <dbReference type="Proteomes" id="UP000184292"/>
    </source>
</evidence>
<dbReference type="Proteomes" id="UP000184292">
    <property type="component" value="Unassembled WGS sequence"/>
</dbReference>
<reference evidence="1 2" key="1">
    <citation type="submission" date="2016-11" db="EMBL/GenBank/DDBJ databases">
        <authorList>
            <person name="Jaros S."/>
            <person name="Januszkiewicz K."/>
            <person name="Wedrychowicz H."/>
        </authorList>
    </citation>
    <scope>NUCLEOTIDE SEQUENCE [LARGE SCALE GENOMIC DNA]</scope>
    <source>
        <strain evidence="1 2">DSM 100565</strain>
    </source>
</reference>